<dbReference type="EMBL" id="FNQK01000018">
    <property type="protein sequence ID" value="SEA55708.1"/>
    <property type="molecule type" value="Genomic_DNA"/>
</dbReference>
<dbReference type="Proteomes" id="UP000198846">
    <property type="component" value="Unassembled WGS sequence"/>
</dbReference>
<dbReference type="OrthoDB" id="1438136at2"/>
<dbReference type="Pfam" id="PF05728">
    <property type="entry name" value="UPF0227"/>
    <property type="match status" value="1"/>
</dbReference>
<proteinExistence type="predicted"/>
<evidence type="ECO:0000313" key="2">
    <source>
        <dbReference type="Proteomes" id="UP000198846"/>
    </source>
</evidence>
<dbReference type="Gene3D" id="3.40.50.1820">
    <property type="entry name" value="alpha/beta hydrolase"/>
    <property type="match status" value="1"/>
</dbReference>
<dbReference type="AlphaFoldDB" id="A0A1H4C5Q8"/>
<gene>
    <name evidence="1" type="ORF">SAMN04487990_11820</name>
</gene>
<evidence type="ECO:0008006" key="3">
    <source>
        <dbReference type="Google" id="ProtNLM"/>
    </source>
</evidence>
<dbReference type="RefSeq" id="WP_092135802.1">
    <property type="nucleotide sequence ID" value="NZ_FNQK01000018.1"/>
</dbReference>
<dbReference type="InterPro" id="IPR029058">
    <property type="entry name" value="AB_hydrolase_fold"/>
</dbReference>
<dbReference type="SUPFAM" id="SSF53474">
    <property type="entry name" value="alpha/beta-Hydrolases"/>
    <property type="match status" value="1"/>
</dbReference>
<protein>
    <recommendedName>
        <fullName evidence="3">Esterase</fullName>
    </recommendedName>
</protein>
<name>A0A1H4C5Q8_BIZPA</name>
<keyword evidence="2" id="KW-1185">Reference proteome</keyword>
<dbReference type="STRING" id="283786.SAMN04487990_11820"/>
<accession>A0A1H4C5Q8</accession>
<dbReference type="InterPro" id="IPR008886">
    <property type="entry name" value="UPF0227/Esterase_YqiA"/>
</dbReference>
<sequence>MNILYLHGLMSSNQSVKIDWLKEKHTVFNPLLKYKDPGQSIFADLEDLIENNTIDLIIGSSMGGYLGFHLGNRYQIPTLLFNPALAKESEFKPEVKIVDNTSILHTLVLGQDDEVVIPSQTLQFLKANNTNFVYTFEPMGHRTSFDVFKKHFGLLK</sequence>
<organism evidence="1 2">
    <name type="scientific">Bizionia paragorgiae</name>
    <dbReference type="NCBI Taxonomy" id="283786"/>
    <lineage>
        <taxon>Bacteria</taxon>
        <taxon>Pseudomonadati</taxon>
        <taxon>Bacteroidota</taxon>
        <taxon>Flavobacteriia</taxon>
        <taxon>Flavobacteriales</taxon>
        <taxon>Flavobacteriaceae</taxon>
        <taxon>Bizionia</taxon>
    </lineage>
</organism>
<reference evidence="2" key="1">
    <citation type="submission" date="2016-10" db="EMBL/GenBank/DDBJ databases">
        <authorList>
            <person name="Varghese N."/>
            <person name="Submissions S."/>
        </authorList>
    </citation>
    <scope>NUCLEOTIDE SEQUENCE [LARGE SCALE GENOMIC DNA]</scope>
    <source>
        <strain evidence="2">DSM 23842</strain>
    </source>
</reference>
<evidence type="ECO:0000313" key="1">
    <source>
        <dbReference type="EMBL" id="SEA55708.1"/>
    </source>
</evidence>